<keyword evidence="1" id="KW-1133">Transmembrane helix</keyword>
<dbReference type="SUPFAM" id="SSF52540">
    <property type="entry name" value="P-loop containing nucleoside triphosphate hydrolases"/>
    <property type="match status" value="1"/>
</dbReference>
<keyword evidence="1" id="KW-0472">Membrane</keyword>
<accession>A0A9D4Y429</accession>
<name>A0A9D4Y429_PEA</name>
<dbReference type="EMBL" id="JAMSHJ010000003">
    <property type="protein sequence ID" value="KAI5430185.1"/>
    <property type="molecule type" value="Genomic_DNA"/>
</dbReference>
<comment type="caution">
    <text evidence="2">The sequence shown here is derived from an EMBL/GenBank/DDBJ whole genome shotgun (WGS) entry which is preliminary data.</text>
</comment>
<keyword evidence="3" id="KW-1185">Reference proteome</keyword>
<dbReference type="AlphaFoldDB" id="A0A9D4Y429"/>
<feature type="transmembrane region" description="Helical" evidence="1">
    <location>
        <begin position="378"/>
        <end position="398"/>
    </location>
</feature>
<gene>
    <name evidence="2" type="ORF">KIW84_034676</name>
</gene>
<dbReference type="PANTHER" id="PTHR14241:SF32">
    <property type="entry name" value="VWFA DOMAIN-CONTAINING PROTEIN-RELATED"/>
    <property type="match status" value="1"/>
</dbReference>
<dbReference type="Proteomes" id="UP001058974">
    <property type="component" value="Chromosome 3"/>
</dbReference>
<evidence type="ECO:0000313" key="2">
    <source>
        <dbReference type="EMBL" id="KAI5430185.1"/>
    </source>
</evidence>
<protein>
    <submittedName>
        <fullName evidence="2">Uncharacterized protein</fullName>
    </submittedName>
</protein>
<dbReference type="PANTHER" id="PTHR14241">
    <property type="entry name" value="INTERFERON-INDUCED PROTEIN 44"/>
    <property type="match status" value="1"/>
</dbReference>
<sequence length="462" mass="52023">MGGGSIVSSSNGMHGDFPFLRDNSVESENTSSCDDFVVSERKKRVGINQEILQSFNELKIDSESLKKGKKKILSYRPGASIWKARGLKVCDYDIPETTCLILVGPSLSGKTSLINRISKVFDNDKFAPARAQVSCIHFINISFIHDQTKQLFIVLRNFYCIYLLMPDNSLIGDGTYFLHEYMIPRNSNSICLYDTRSLSDKSHENNKMLKNWMTKGVRDGELVVRSIDNQRLCESLKCKGDDKKGFISSKSRKVNFVIYVVNGLSVLNAMKSATDASEAQYIKTVVSTFNYPFLSFKDDKPVLVITHGDLLSLSDCACVRAFLGDLLGIPPTTQIFDIPDSDDPVTESAIIGMLRHTLEHADRNFPLKSNVMNKVFKISASLFMILLILGIGFAIGLAQNKFMHQCHAPQQQAPQPQACSSEVHEMHPNLKICKNEPKIERPEPKVPEKEPKIEWHKIRHIW</sequence>
<evidence type="ECO:0000313" key="3">
    <source>
        <dbReference type="Proteomes" id="UP001058974"/>
    </source>
</evidence>
<evidence type="ECO:0000256" key="1">
    <source>
        <dbReference type="SAM" id="Phobius"/>
    </source>
</evidence>
<reference evidence="2 3" key="1">
    <citation type="journal article" date="2022" name="Nat. Genet.">
        <title>Improved pea reference genome and pan-genome highlight genomic features and evolutionary characteristics.</title>
        <authorList>
            <person name="Yang T."/>
            <person name="Liu R."/>
            <person name="Luo Y."/>
            <person name="Hu S."/>
            <person name="Wang D."/>
            <person name="Wang C."/>
            <person name="Pandey M.K."/>
            <person name="Ge S."/>
            <person name="Xu Q."/>
            <person name="Li N."/>
            <person name="Li G."/>
            <person name="Huang Y."/>
            <person name="Saxena R.K."/>
            <person name="Ji Y."/>
            <person name="Li M."/>
            <person name="Yan X."/>
            <person name="He Y."/>
            <person name="Liu Y."/>
            <person name="Wang X."/>
            <person name="Xiang C."/>
            <person name="Varshney R.K."/>
            <person name="Ding H."/>
            <person name="Gao S."/>
            <person name="Zong X."/>
        </authorList>
    </citation>
    <scope>NUCLEOTIDE SEQUENCE [LARGE SCALE GENOMIC DNA]</scope>
    <source>
        <strain evidence="2 3">cv. Zhongwan 6</strain>
    </source>
</reference>
<dbReference type="Gramene" id="Psat03G0467600-T1">
    <property type="protein sequence ID" value="KAI5430185.1"/>
    <property type="gene ID" value="KIW84_034676"/>
</dbReference>
<organism evidence="2 3">
    <name type="scientific">Pisum sativum</name>
    <name type="common">Garden pea</name>
    <name type="synonym">Lathyrus oleraceus</name>
    <dbReference type="NCBI Taxonomy" id="3888"/>
    <lineage>
        <taxon>Eukaryota</taxon>
        <taxon>Viridiplantae</taxon>
        <taxon>Streptophyta</taxon>
        <taxon>Embryophyta</taxon>
        <taxon>Tracheophyta</taxon>
        <taxon>Spermatophyta</taxon>
        <taxon>Magnoliopsida</taxon>
        <taxon>eudicotyledons</taxon>
        <taxon>Gunneridae</taxon>
        <taxon>Pentapetalae</taxon>
        <taxon>rosids</taxon>
        <taxon>fabids</taxon>
        <taxon>Fabales</taxon>
        <taxon>Fabaceae</taxon>
        <taxon>Papilionoideae</taxon>
        <taxon>50 kb inversion clade</taxon>
        <taxon>NPAAA clade</taxon>
        <taxon>Hologalegina</taxon>
        <taxon>IRL clade</taxon>
        <taxon>Fabeae</taxon>
        <taxon>Lathyrus</taxon>
    </lineage>
</organism>
<proteinExistence type="predicted"/>
<keyword evidence="1" id="KW-0812">Transmembrane</keyword>
<dbReference type="InterPro" id="IPR027417">
    <property type="entry name" value="P-loop_NTPase"/>
</dbReference>